<protein>
    <submittedName>
        <fullName evidence="3">Ktr system potassium uptake protein A</fullName>
    </submittedName>
</protein>
<dbReference type="PROSITE" id="PS51202">
    <property type="entry name" value="RCK_C"/>
    <property type="match status" value="1"/>
</dbReference>
<evidence type="ECO:0000259" key="1">
    <source>
        <dbReference type="PROSITE" id="PS51201"/>
    </source>
</evidence>
<feature type="domain" description="RCK C-terminal" evidence="2">
    <location>
        <begin position="134"/>
        <end position="217"/>
    </location>
</feature>
<dbReference type="Pfam" id="PF02254">
    <property type="entry name" value="TrkA_N"/>
    <property type="match status" value="1"/>
</dbReference>
<dbReference type="Pfam" id="PF02080">
    <property type="entry name" value="TrkA_C"/>
    <property type="match status" value="1"/>
</dbReference>
<dbReference type="PANTHER" id="PTHR43833:SF7">
    <property type="entry name" value="KTR SYSTEM POTASSIUM UPTAKE PROTEIN C"/>
    <property type="match status" value="1"/>
</dbReference>
<comment type="caution">
    <text evidence="3">The sequence shown here is derived from an EMBL/GenBank/DDBJ whole genome shotgun (WGS) entry which is preliminary data.</text>
</comment>
<dbReference type="EMBL" id="VSSQ01003124">
    <property type="protein sequence ID" value="MPM19165.1"/>
    <property type="molecule type" value="Genomic_DNA"/>
</dbReference>
<dbReference type="GO" id="GO:0008324">
    <property type="term" value="F:monoatomic cation transmembrane transporter activity"/>
    <property type="evidence" value="ECO:0007669"/>
    <property type="project" value="InterPro"/>
</dbReference>
<organism evidence="3">
    <name type="scientific">bioreactor metagenome</name>
    <dbReference type="NCBI Taxonomy" id="1076179"/>
    <lineage>
        <taxon>unclassified sequences</taxon>
        <taxon>metagenomes</taxon>
        <taxon>ecological metagenomes</taxon>
    </lineage>
</organism>
<dbReference type="InterPro" id="IPR036721">
    <property type="entry name" value="RCK_C_sf"/>
</dbReference>
<dbReference type="PROSITE" id="PS51201">
    <property type="entry name" value="RCK_N"/>
    <property type="match status" value="1"/>
</dbReference>
<dbReference type="GO" id="GO:0006813">
    <property type="term" value="P:potassium ion transport"/>
    <property type="evidence" value="ECO:0007669"/>
    <property type="project" value="InterPro"/>
</dbReference>
<accession>A0A644XSP4</accession>
<dbReference type="InterPro" id="IPR006037">
    <property type="entry name" value="RCK_C"/>
</dbReference>
<dbReference type="InterPro" id="IPR036291">
    <property type="entry name" value="NAD(P)-bd_dom_sf"/>
</dbReference>
<dbReference type="SUPFAM" id="SSF116726">
    <property type="entry name" value="TrkA C-terminal domain-like"/>
    <property type="match status" value="1"/>
</dbReference>
<gene>
    <name evidence="3" type="primary">ktrA_14</name>
    <name evidence="3" type="ORF">SDC9_65583</name>
</gene>
<reference evidence="3" key="1">
    <citation type="submission" date="2019-08" db="EMBL/GenBank/DDBJ databases">
        <authorList>
            <person name="Kucharzyk K."/>
            <person name="Murdoch R.W."/>
            <person name="Higgins S."/>
            <person name="Loffler F."/>
        </authorList>
    </citation>
    <scope>NUCLEOTIDE SEQUENCE</scope>
</reference>
<proteinExistence type="predicted"/>
<evidence type="ECO:0000259" key="2">
    <source>
        <dbReference type="PROSITE" id="PS51202"/>
    </source>
</evidence>
<dbReference type="InterPro" id="IPR003148">
    <property type="entry name" value="RCK_N"/>
</dbReference>
<dbReference type="AlphaFoldDB" id="A0A644XSP4"/>
<sequence length="217" mass="23447">MKTFVVIGLGRFGTALATELCALGHEVLAIDHREENIQAVADLVTHAVVGDARDFSVLKSLGVRNYDCGIVATGDDIGTSALITLNLKELGLKKVVCKAQSHVHRKVLERIGADKVVFPEHETGVRLAQALSSSNILNYIELSDDYGIVEIGAPKSWPGNSIRSLDVRAKHRVNIIAVRTAAGELIVSPGPDYIVKNNDIIVTLGLIDDINRLHELT</sequence>
<dbReference type="Gene3D" id="3.30.70.1450">
    <property type="entry name" value="Regulator of K+ conductance, C-terminal domain"/>
    <property type="match status" value="1"/>
</dbReference>
<dbReference type="SUPFAM" id="SSF51735">
    <property type="entry name" value="NAD(P)-binding Rossmann-fold domains"/>
    <property type="match status" value="1"/>
</dbReference>
<dbReference type="Gene3D" id="3.40.50.720">
    <property type="entry name" value="NAD(P)-binding Rossmann-like Domain"/>
    <property type="match status" value="1"/>
</dbReference>
<feature type="domain" description="RCK N-terminal" evidence="1">
    <location>
        <begin position="1"/>
        <end position="117"/>
    </location>
</feature>
<dbReference type="InterPro" id="IPR050721">
    <property type="entry name" value="Trk_Ktr_HKT_K-transport"/>
</dbReference>
<dbReference type="PANTHER" id="PTHR43833">
    <property type="entry name" value="POTASSIUM CHANNEL PROTEIN 2-RELATED-RELATED"/>
    <property type="match status" value="1"/>
</dbReference>
<evidence type="ECO:0000313" key="3">
    <source>
        <dbReference type="EMBL" id="MPM19165.1"/>
    </source>
</evidence>
<name>A0A644XSP4_9ZZZZ</name>